<dbReference type="RefSeq" id="WP_136459739.1">
    <property type="nucleotide sequence ID" value="NZ_SRSF01000005.1"/>
</dbReference>
<gene>
    <name evidence="1" type="ORF">E4021_12700</name>
</gene>
<dbReference type="EMBL" id="SRSF01000005">
    <property type="protein sequence ID" value="THH37891.1"/>
    <property type="molecule type" value="Genomic_DNA"/>
</dbReference>
<dbReference type="OrthoDB" id="1490893at2"/>
<evidence type="ECO:0000313" key="1">
    <source>
        <dbReference type="EMBL" id="THH37891.1"/>
    </source>
</evidence>
<name>A0A4S4NI57_9BACT</name>
<dbReference type="Proteomes" id="UP000308528">
    <property type="component" value="Unassembled WGS sequence"/>
</dbReference>
<organism evidence="1 2">
    <name type="scientific">Neolewinella litorea</name>
    <dbReference type="NCBI Taxonomy" id="2562452"/>
    <lineage>
        <taxon>Bacteria</taxon>
        <taxon>Pseudomonadati</taxon>
        <taxon>Bacteroidota</taxon>
        <taxon>Saprospiria</taxon>
        <taxon>Saprospirales</taxon>
        <taxon>Lewinellaceae</taxon>
        <taxon>Neolewinella</taxon>
    </lineage>
</organism>
<comment type="caution">
    <text evidence="1">The sequence shown here is derived from an EMBL/GenBank/DDBJ whole genome shotgun (WGS) entry which is preliminary data.</text>
</comment>
<proteinExistence type="predicted"/>
<dbReference type="AlphaFoldDB" id="A0A4S4NI57"/>
<protein>
    <submittedName>
        <fullName evidence="1">Uncharacterized protein</fullName>
    </submittedName>
</protein>
<keyword evidence="2" id="KW-1185">Reference proteome</keyword>
<evidence type="ECO:0000313" key="2">
    <source>
        <dbReference type="Proteomes" id="UP000308528"/>
    </source>
</evidence>
<sequence length="251" mass="28379">MFFQSDNRYVAYDPAGEKITFRKAFDTISFENSDIAIPSSGGTRESFTVPVAAIEQGVALGYRFFQDQLERRQARFVYQDDHRATNVQAGSFRLPVITSSGFVYPTGQKEEARRIVFTPLHLRGTKTFVYQLTRLNLKYARAKTSKWSDVFDYTIQLTLHFLRGGELIDRALKPMVVQSVAFGENDLTDLQLYSSPIPLVEDSCLAEVSLTVVETNPARVNTANVLKLLSENEQRVKQKIVAVLQQLLSPK</sequence>
<reference evidence="1 2" key="1">
    <citation type="submission" date="2019-04" db="EMBL/GenBank/DDBJ databases">
        <title>Lewinella litorea sp. nov., isolated from a marine sand.</title>
        <authorList>
            <person name="Yoon J.-H."/>
        </authorList>
    </citation>
    <scope>NUCLEOTIDE SEQUENCE [LARGE SCALE GENOMIC DNA]</scope>
    <source>
        <strain evidence="1 2">HSMS-39</strain>
    </source>
</reference>
<accession>A0A4S4NI57</accession>